<dbReference type="Proteomes" id="UP001054252">
    <property type="component" value="Unassembled WGS sequence"/>
</dbReference>
<evidence type="ECO:0000313" key="5">
    <source>
        <dbReference type="Proteomes" id="UP001054252"/>
    </source>
</evidence>
<comment type="caution">
    <text evidence="4">The sequence shown here is derived from an EMBL/GenBank/DDBJ whole genome shotgun (WGS) entry which is preliminary data.</text>
</comment>
<protein>
    <recommendedName>
        <fullName evidence="3">Gnk2-homologous domain-containing protein</fullName>
    </recommendedName>
</protein>
<dbReference type="Pfam" id="PF25597">
    <property type="entry name" value="SH3_retrovirus"/>
    <property type="match status" value="1"/>
</dbReference>
<dbReference type="InterPro" id="IPR054722">
    <property type="entry name" value="PolX-like_BBD"/>
</dbReference>
<proteinExistence type="predicted"/>
<dbReference type="PROSITE" id="PS51473">
    <property type="entry name" value="GNK2"/>
    <property type="match status" value="1"/>
</dbReference>
<keyword evidence="2" id="KW-0677">Repeat</keyword>
<evidence type="ECO:0000256" key="1">
    <source>
        <dbReference type="ARBA" id="ARBA00022729"/>
    </source>
</evidence>
<dbReference type="InterPro" id="IPR057670">
    <property type="entry name" value="SH3_retrovirus"/>
</dbReference>
<reference evidence="4 5" key="1">
    <citation type="journal article" date="2021" name="Commun. Biol.">
        <title>The genome of Shorea leprosula (Dipterocarpaceae) highlights the ecological relevance of drought in aseasonal tropical rainforests.</title>
        <authorList>
            <person name="Ng K.K.S."/>
            <person name="Kobayashi M.J."/>
            <person name="Fawcett J.A."/>
            <person name="Hatakeyama M."/>
            <person name="Paape T."/>
            <person name="Ng C.H."/>
            <person name="Ang C.C."/>
            <person name="Tnah L.H."/>
            <person name="Lee C.T."/>
            <person name="Nishiyama T."/>
            <person name="Sese J."/>
            <person name="O'Brien M.J."/>
            <person name="Copetti D."/>
            <person name="Mohd Noor M.I."/>
            <person name="Ong R.C."/>
            <person name="Putra M."/>
            <person name="Sireger I.Z."/>
            <person name="Indrioko S."/>
            <person name="Kosugi Y."/>
            <person name="Izuno A."/>
            <person name="Isagi Y."/>
            <person name="Lee S.L."/>
            <person name="Shimizu K.K."/>
        </authorList>
    </citation>
    <scope>NUCLEOTIDE SEQUENCE [LARGE SCALE GENOMIC DNA]</scope>
    <source>
        <strain evidence="4">214</strain>
    </source>
</reference>
<dbReference type="EMBL" id="BPVZ01000180">
    <property type="protein sequence ID" value="GKV44331.1"/>
    <property type="molecule type" value="Genomic_DNA"/>
</dbReference>
<organism evidence="4 5">
    <name type="scientific">Rubroshorea leprosula</name>
    <dbReference type="NCBI Taxonomy" id="152421"/>
    <lineage>
        <taxon>Eukaryota</taxon>
        <taxon>Viridiplantae</taxon>
        <taxon>Streptophyta</taxon>
        <taxon>Embryophyta</taxon>
        <taxon>Tracheophyta</taxon>
        <taxon>Spermatophyta</taxon>
        <taxon>Magnoliopsida</taxon>
        <taxon>eudicotyledons</taxon>
        <taxon>Gunneridae</taxon>
        <taxon>Pentapetalae</taxon>
        <taxon>rosids</taxon>
        <taxon>malvids</taxon>
        <taxon>Malvales</taxon>
        <taxon>Dipterocarpaceae</taxon>
        <taxon>Rubroshorea</taxon>
    </lineage>
</organism>
<keyword evidence="1" id="KW-0732">Signal</keyword>
<dbReference type="Gene3D" id="3.30.430.20">
    <property type="entry name" value="Gnk2 domain, C-X8-C-X2-C motif"/>
    <property type="match status" value="1"/>
</dbReference>
<sequence>MLTKPTCLNSFSTLPPKTRVDIEYEDDWSERVEFYSILNFDVANLDNFLNQLAEKGPNSGFYKTTAGEKSDEVYCLVQCRKDVSAANCANCTNQSITVAVQDCPKSKTVKVCFTWCYPRYSEQPFFSVGDKSSAAIYNCTDSDNPSVASQGFDFMNEFAAVAANQTLMLQAGRPDVGHSGWRSGMVQCNRDISRASYSKCLDAQRHDYQFYFNISTSSNDGKLQNYINHCFALILKLYLQYACSHWMLFSYARLKESPTMAQLKRNAEYEAESCDLSRLSIKALTRKLQAHEKRLAMRPDESVEGACQAMDKGKYSVARLDWKQEANKVEKGGQIILKKTVGTKESQEDSWYVDSGCTNHMVRDVKLFTKLDKSFRTRVRLGSGYVVQAGGKGNVSIQTKEVKYTPQQNVVFERKSGGGNGWKHVHTAVYLLNGLPTRAVEGKTPIDAWFGLKPLAYHLKVFGSMCYMHVPAAKRTKLDEKAKMGILVGYAAKSKGYRIYNLQSQKWKCIEMF</sequence>
<dbReference type="Pfam" id="PF22936">
    <property type="entry name" value="Pol_BBD"/>
    <property type="match status" value="1"/>
</dbReference>
<keyword evidence="5" id="KW-1185">Reference proteome</keyword>
<dbReference type="CDD" id="cd23509">
    <property type="entry name" value="Gnk2-like"/>
    <property type="match status" value="1"/>
</dbReference>
<gene>
    <name evidence="4" type="ORF">SLEP1_g51524</name>
</gene>
<evidence type="ECO:0000313" key="4">
    <source>
        <dbReference type="EMBL" id="GKV44331.1"/>
    </source>
</evidence>
<name>A0AAV5M3G7_9ROSI</name>
<evidence type="ECO:0000256" key="2">
    <source>
        <dbReference type="ARBA" id="ARBA00022737"/>
    </source>
</evidence>
<dbReference type="InterPro" id="IPR002902">
    <property type="entry name" value="GNK2"/>
</dbReference>
<dbReference type="PANTHER" id="PTHR32099:SF30">
    <property type="entry name" value="OS03G0564600 PROTEIN"/>
    <property type="match status" value="1"/>
</dbReference>
<feature type="domain" description="Gnk2-homologous" evidence="3">
    <location>
        <begin position="23"/>
        <end position="125"/>
    </location>
</feature>
<dbReference type="PANTHER" id="PTHR32099">
    <property type="entry name" value="CYSTEINE-RICH REPEAT SECRETORY PROTEIN"/>
    <property type="match status" value="1"/>
</dbReference>
<dbReference type="InterPro" id="IPR038408">
    <property type="entry name" value="GNK2_sf"/>
</dbReference>
<dbReference type="Pfam" id="PF01657">
    <property type="entry name" value="Stress-antifung"/>
    <property type="match status" value="1"/>
</dbReference>
<evidence type="ECO:0000259" key="3">
    <source>
        <dbReference type="PROSITE" id="PS51473"/>
    </source>
</evidence>
<accession>A0AAV5M3G7</accession>
<dbReference type="AlphaFoldDB" id="A0AAV5M3G7"/>